<gene>
    <name evidence="1" type="ORF">XPG1_0272</name>
</gene>
<proteinExistence type="predicted"/>
<accession>A0A068QY15</accession>
<evidence type="ECO:0000313" key="2">
    <source>
        <dbReference type="Proteomes" id="UP000032735"/>
    </source>
</evidence>
<sequence length="61" mass="6800">MAPSLSEFLFVFYVFLFFCDGMARGNTDKNNAIIDIGIHGLGGLKMYFLMTGVHELIRVPA</sequence>
<dbReference type="KEGG" id="xpo:XPG1_0272"/>
<keyword evidence="2" id="KW-1185">Reference proteome</keyword>
<protein>
    <submittedName>
        <fullName evidence="1">Uncharacterized protein</fullName>
    </submittedName>
</protein>
<reference evidence="1 2" key="1">
    <citation type="submission" date="2013-07" db="EMBL/GenBank/DDBJ databases">
        <authorList>
            <person name="Genoscope - CEA"/>
        </authorList>
    </citation>
    <scope>NUCLEOTIDE SEQUENCE [LARGE SCALE GENOMIC DNA]</scope>
    <source>
        <strain evidence="1 2">G6</strain>
    </source>
</reference>
<organism evidence="1 2">
    <name type="scientific">Xenorhabdus poinarii G6</name>
    <dbReference type="NCBI Taxonomy" id="1354304"/>
    <lineage>
        <taxon>Bacteria</taxon>
        <taxon>Pseudomonadati</taxon>
        <taxon>Pseudomonadota</taxon>
        <taxon>Gammaproteobacteria</taxon>
        <taxon>Enterobacterales</taxon>
        <taxon>Morganellaceae</taxon>
        <taxon>Xenorhabdus</taxon>
    </lineage>
</organism>
<dbReference type="Proteomes" id="UP000032735">
    <property type="component" value="Chromosome"/>
</dbReference>
<dbReference type="HOGENOM" id="CLU_2921785_0_0_6"/>
<name>A0A068QY15_9GAMM</name>
<dbReference type="AlphaFoldDB" id="A0A068QY15"/>
<evidence type="ECO:0000313" key="1">
    <source>
        <dbReference type="EMBL" id="CDG19927.1"/>
    </source>
</evidence>
<dbReference type="STRING" id="1354304.XPG1_0272"/>
<dbReference type="EMBL" id="FO704551">
    <property type="protein sequence ID" value="CDG19927.1"/>
    <property type="molecule type" value="Genomic_DNA"/>
</dbReference>